<sequence length="156" mass="17495">MASGILEVELVDAKGLGDTDFLGDMDPYVLIQYKGQERKSSVARGQGSNPVWKEKFLFNVEYPGSGEGYKLILKILDKDTFSSDDYIGQATIYVKDLLAIGAEKGTAELHPNRYSVVGADQNYRGELEVGVVFTRNKAKEEFDEREFGGWKQSHFR</sequence>
<organism evidence="4 5">
    <name type="scientific">Rhamnella rubrinervis</name>
    <dbReference type="NCBI Taxonomy" id="2594499"/>
    <lineage>
        <taxon>Eukaryota</taxon>
        <taxon>Viridiplantae</taxon>
        <taxon>Streptophyta</taxon>
        <taxon>Embryophyta</taxon>
        <taxon>Tracheophyta</taxon>
        <taxon>Spermatophyta</taxon>
        <taxon>Magnoliopsida</taxon>
        <taxon>eudicotyledons</taxon>
        <taxon>Gunneridae</taxon>
        <taxon>Pentapetalae</taxon>
        <taxon>rosids</taxon>
        <taxon>fabids</taxon>
        <taxon>Rosales</taxon>
        <taxon>Rhamnaceae</taxon>
        <taxon>rhamnoid group</taxon>
        <taxon>Rhamneae</taxon>
        <taxon>Rhamnella</taxon>
    </lineage>
</organism>
<evidence type="ECO:0000259" key="3">
    <source>
        <dbReference type="PROSITE" id="PS50004"/>
    </source>
</evidence>
<feature type="domain" description="C2" evidence="3">
    <location>
        <begin position="1"/>
        <end position="110"/>
    </location>
</feature>
<comment type="caution">
    <text evidence="4">The sequence shown here is derived from an EMBL/GenBank/DDBJ whole genome shotgun (WGS) entry which is preliminary data.</text>
</comment>
<name>A0A8K0DM74_9ROSA</name>
<reference evidence="4" key="1">
    <citation type="submission" date="2020-03" db="EMBL/GenBank/DDBJ databases">
        <title>A high-quality chromosome-level genome assembly of a woody plant with both climbing and erect habits, Rhamnella rubrinervis.</title>
        <authorList>
            <person name="Lu Z."/>
            <person name="Yang Y."/>
            <person name="Zhu X."/>
            <person name="Sun Y."/>
        </authorList>
    </citation>
    <scope>NUCLEOTIDE SEQUENCE</scope>
    <source>
        <strain evidence="4">BYM</strain>
        <tissue evidence="4">Leaf</tissue>
    </source>
</reference>
<evidence type="ECO:0000313" key="5">
    <source>
        <dbReference type="Proteomes" id="UP000796880"/>
    </source>
</evidence>
<dbReference type="EMBL" id="VOIH02000011">
    <property type="protein sequence ID" value="KAF3433697.1"/>
    <property type="molecule type" value="Genomic_DNA"/>
</dbReference>
<gene>
    <name evidence="4" type="ORF">FNV43_RR24800</name>
</gene>
<evidence type="ECO:0000256" key="2">
    <source>
        <dbReference type="ARBA" id="ARBA00022837"/>
    </source>
</evidence>
<dbReference type="Pfam" id="PF00168">
    <property type="entry name" value="C2"/>
    <property type="match status" value="1"/>
</dbReference>
<dbReference type="OrthoDB" id="419768at2759"/>
<evidence type="ECO:0000313" key="4">
    <source>
        <dbReference type="EMBL" id="KAF3433697.1"/>
    </source>
</evidence>
<dbReference type="InterPro" id="IPR035892">
    <property type="entry name" value="C2_domain_sf"/>
</dbReference>
<dbReference type="SUPFAM" id="SSF49562">
    <property type="entry name" value="C2 domain (Calcium/lipid-binding domain, CaLB)"/>
    <property type="match status" value="1"/>
</dbReference>
<keyword evidence="2" id="KW-0106">Calcium</keyword>
<evidence type="ECO:0000256" key="1">
    <source>
        <dbReference type="ARBA" id="ARBA00022723"/>
    </source>
</evidence>
<dbReference type="GO" id="GO:0046872">
    <property type="term" value="F:metal ion binding"/>
    <property type="evidence" value="ECO:0007669"/>
    <property type="project" value="UniProtKB-KW"/>
</dbReference>
<accession>A0A8K0DM74</accession>
<dbReference type="AlphaFoldDB" id="A0A8K0DM74"/>
<dbReference type="PANTHER" id="PTHR46502">
    <property type="entry name" value="C2 DOMAIN-CONTAINING"/>
    <property type="match status" value="1"/>
</dbReference>
<dbReference type="PROSITE" id="PS50004">
    <property type="entry name" value="C2"/>
    <property type="match status" value="1"/>
</dbReference>
<dbReference type="Proteomes" id="UP000796880">
    <property type="component" value="Unassembled WGS sequence"/>
</dbReference>
<keyword evidence="5" id="KW-1185">Reference proteome</keyword>
<proteinExistence type="predicted"/>
<dbReference type="SMART" id="SM00239">
    <property type="entry name" value="C2"/>
    <property type="match status" value="1"/>
</dbReference>
<dbReference type="Gene3D" id="2.60.40.150">
    <property type="entry name" value="C2 domain"/>
    <property type="match status" value="1"/>
</dbReference>
<dbReference type="CDD" id="cd04049">
    <property type="entry name" value="C2_putative_Elicitor-responsive_gene"/>
    <property type="match status" value="1"/>
</dbReference>
<dbReference type="PANTHER" id="PTHR46502:SF15">
    <property type="entry name" value="16 KDA PHLOEM PROTEIN 1"/>
    <property type="match status" value="1"/>
</dbReference>
<dbReference type="InterPro" id="IPR000008">
    <property type="entry name" value="C2_dom"/>
</dbReference>
<keyword evidence="1" id="KW-0479">Metal-binding</keyword>
<protein>
    <recommendedName>
        <fullName evidence="3">C2 domain-containing protein</fullName>
    </recommendedName>
</protein>